<organism evidence="1 2">
    <name type="scientific">Pseudomonas alkylphenolica</name>
    <dbReference type="NCBI Taxonomy" id="237609"/>
    <lineage>
        <taxon>Bacteria</taxon>
        <taxon>Pseudomonadati</taxon>
        <taxon>Pseudomonadota</taxon>
        <taxon>Gammaproteobacteria</taxon>
        <taxon>Pseudomonadales</taxon>
        <taxon>Pseudomonadaceae</taxon>
        <taxon>Pseudomonas</taxon>
    </lineage>
</organism>
<sequence length="68" mass="7398">MLDIAQIHKHSPQDGDVFVLPEGTDHQLAQAFAEALHLACPGVKCLVVMADVRRLDLAAMNAAGWYRA</sequence>
<dbReference type="Proteomes" id="UP000426235">
    <property type="component" value="Chromosome"/>
</dbReference>
<accession>A0A6I6GV94</accession>
<reference evidence="1" key="1">
    <citation type="submission" date="2019-12" db="EMBL/GenBank/DDBJ databases">
        <title>Hybrid Genome Assemblies of two High G+C Isolates from Undergraduate Microbiology Courses.</title>
        <authorList>
            <person name="Ne Ville C.J."/>
            <person name="Enright D."/>
            <person name="Hernandez I."/>
            <person name="Dodsworth J."/>
            <person name="Orwin P.M."/>
        </authorList>
    </citation>
    <scope>NUCLEOTIDE SEQUENCE [LARGE SCALE GENOMIC DNA]</scope>
    <source>
        <strain evidence="1">Neo</strain>
    </source>
</reference>
<evidence type="ECO:0000313" key="1">
    <source>
        <dbReference type="EMBL" id="QGW78460.1"/>
    </source>
</evidence>
<protein>
    <submittedName>
        <fullName evidence="1">Uncharacterized protein</fullName>
    </submittedName>
</protein>
<name>A0A6I6GV94_9PSED</name>
<evidence type="ECO:0000313" key="2">
    <source>
        <dbReference type="Proteomes" id="UP000426235"/>
    </source>
</evidence>
<proteinExistence type="predicted"/>
<dbReference type="RefSeq" id="WP_157193329.1">
    <property type="nucleotide sequence ID" value="NZ_CP046621.1"/>
</dbReference>
<keyword evidence="2" id="KW-1185">Reference proteome</keyword>
<dbReference type="EMBL" id="CP046621">
    <property type="protein sequence ID" value="QGW78460.1"/>
    <property type="molecule type" value="Genomic_DNA"/>
</dbReference>
<gene>
    <name evidence="1" type="ORF">GPJ81_17805</name>
</gene>
<dbReference type="AlphaFoldDB" id="A0A6I6GV94"/>